<organism evidence="1 2">
    <name type="scientific">Sphingomonas qomolangmaensis</name>
    <dbReference type="NCBI Taxonomy" id="2918765"/>
    <lineage>
        <taxon>Bacteria</taxon>
        <taxon>Pseudomonadati</taxon>
        <taxon>Pseudomonadota</taxon>
        <taxon>Alphaproteobacteria</taxon>
        <taxon>Sphingomonadales</taxon>
        <taxon>Sphingomonadaceae</taxon>
        <taxon>Sphingomonas</taxon>
    </lineage>
</organism>
<evidence type="ECO:0000313" key="1">
    <source>
        <dbReference type="EMBL" id="UUL83063.1"/>
    </source>
</evidence>
<sequence length="100" mass="10678">MMTEVPLHPSVMADDETSLEATREFFVKCGLMKEGDRFVVDEAATSLTESDVEPDVGITDCESTCTAAYEIAKLACAISGSSSCKRRAKAAYQVCLLACG</sequence>
<name>A0ABY5LAJ1_9SPHN</name>
<keyword evidence="2" id="KW-1185">Reference proteome</keyword>
<gene>
    <name evidence="1" type="ORF">NMP03_02170</name>
</gene>
<reference evidence="1" key="1">
    <citation type="submission" date="2022-07" db="EMBL/GenBank/DDBJ databases">
        <title>Sphingomonas sp. nov., a novel bacterium isolated from the north slope of the Mount Everest.</title>
        <authorList>
            <person name="Cui X."/>
            <person name="Liu Y."/>
        </authorList>
    </citation>
    <scope>NUCLEOTIDE SEQUENCE</scope>
    <source>
        <strain evidence="1">S5-59</strain>
    </source>
</reference>
<dbReference type="Proteomes" id="UP001058533">
    <property type="component" value="Chromosome"/>
</dbReference>
<accession>A0ABY5LAJ1</accession>
<evidence type="ECO:0000313" key="2">
    <source>
        <dbReference type="Proteomes" id="UP001058533"/>
    </source>
</evidence>
<protein>
    <submittedName>
        <fullName evidence="1">Uncharacterized protein</fullName>
    </submittedName>
</protein>
<dbReference type="EMBL" id="CP101740">
    <property type="protein sequence ID" value="UUL83063.1"/>
    <property type="molecule type" value="Genomic_DNA"/>
</dbReference>
<proteinExistence type="predicted"/>
<dbReference type="RefSeq" id="WP_256506907.1">
    <property type="nucleotide sequence ID" value="NZ_CP101740.1"/>
</dbReference>